<accession>A0A5M4FBM3</accession>
<reference evidence="1" key="1">
    <citation type="submission" date="2019-09" db="EMBL/GenBank/DDBJ databases">
        <authorList>
            <person name="Li J."/>
        </authorList>
    </citation>
    <scope>NUCLEOTIDE SEQUENCE [LARGE SCALE GENOMIC DNA]</scope>
    <source>
        <strain evidence="1">JCM 14732</strain>
    </source>
</reference>
<sequence>MKATYWNGLTDEPLESEVGTVDDLVALCQSVAGSRSERGLSAVELQHGNGASVSLSFDDGRAFLVWIDPRGDAYSSVGGDFENGLAFDYMGSHSEAPAASLIPFVDAIAALSAFLATGSPADAGVSFVHDGTSN</sequence>
<evidence type="ECO:0008006" key="3">
    <source>
        <dbReference type="Google" id="ProtNLM"/>
    </source>
</evidence>
<name>A0A5M4FBM3_9ACTN</name>
<dbReference type="OrthoDB" id="5196658at2"/>
<comment type="caution">
    <text evidence="1">The sequence shown here is derived from an EMBL/GenBank/DDBJ whole genome shotgun (WGS) entry which is preliminary data.</text>
</comment>
<keyword evidence="2" id="KW-1185">Reference proteome</keyword>
<dbReference type="RefSeq" id="WP_149690433.1">
    <property type="nucleotide sequence ID" value="NZ_SDPQ02000003.1"/>
</dbReference>
<evidence type="ECO:0000313" key="2">
    <source>
        <dbReference type="Proteomes" id="UP000380867"/>
    </source>
</evidence>
<evidence type="ECO:0000313" key="1">
    <source>
        <dbReference type="EMBL" id="KAA1395783.1"/>
    </source>
</evidence>
<dbReference type="EMBL" id="SDPQ02000003">
    <property type="protein sequence ID" value="KAA1395783.1"/>
    <property type="molecule type" value="Genomic_DNA"/>
</dbReference>
<dbReference type="Pfam" id="PF14430">
    <property type="entry name" value="Imm1"/>
    <property type="match status" value="1"/>
</dbReference>
<dbReference type="Proteomes" id="UP000380867">
    <property type="component" value="Unassembled WGS sequence"/>
</dbReference>
<protein>
    <recommendedName>
        <fullName evidence="3">Immunity protein Imm1</fullName>
    </recommendedName>
</protein>
<dbReference type="AlphaFoldDB" id="A0A5M4FBM3"/>
<proteinExistence type="predicted"/>
<dbReference type="InterPro" id="IPR025680">
    <property type="entry name" value="DddI"/>
</dbReference>
<organism evidence="1 2">
    <name type="scientific">Aeromicrobium ginsengisoli</name>
    <dbReference type="NCBI Taxonomy" id="363867"/>
    <lineage>
        <taxon>Bacteria</taxon>
        <taxon>Bacillati</taxon>
        <taxon>Actinomycetota</taxon>
        <taxon>Actinomycetes</taxon>
        <taxon>Propionibacteriales</taxon>
        <taxon>Nocardioidaceae</taxon>
        <taxon>Aeromicrobium</taxon>
    </lineage>
</organism>
<gene>
    <name evidence="1" type="ORF">ESP70_016730</name>
</gene>